<reference evidence="2" key="1">
    <citation type="journal article" date="2021" name="PeerJ">
        <title>Extensive microbial diversity within the chicken gut microbiome revealed by metagenomics and culture.</title>
        <authorList>
            <person name="Gilroy R."/>
            <person name="Ravi A."/>
            <person name="Getino M."/>
            <person name="Pursley I."/>
            <person name="Horton D.L."/>
            <person name="Alikhan N.F."/>
            <person name="Baker D."/>
            <person name="Gharbi K."/>
            <person name="Hall N."/>
            <person name="Watson M."/>
            <person name="Adriaenssens E.M."/>
            <person name="Foster-Nyarko E."/>
            <person name="Jarju S."/>
            <person name="Secka A."/>
            <person name="Antonio M."/>
            <person name="Oren A."/>
            <person name="Chaudhuri R.R."/>
            <person name="La Ragione R."/>
            <person name="Hildebrand F."/>
            <person name="Pallen M.J."/>
        </authorList>
    </citation>
    <scope>NUCLEOTIDE SEQUENCE</scope>
    <source>
        <strain evidence="2">ChiSxjej3B15-1167</strain>
    </source>
</reference>
<dbReference type="Gene3D" id="3.60.15.10">
    <property type="entry name" value="Ribonuclease Z/Hydroxyacylglutathione hydrolase-like"/>
    <property type="match status" value="1"/>
</dbReference>
<dbReference type="InterPro" id="IPR050662">
    <property type="entry name" value="Sec-metab_biosynth-thioest"/>
</dbReference>
<dbReference type="SMART" id="SM00849">
    <property type="entry name" value="Lactamase_B"/>
    <property type="match status" value="1"/>
</dbReference>
<sequence length="333" mass="37783">MVELIHRSPDIYKIDVPLTGNPLKNLNSYVIKDGGESAVIDTGFRTEECWQALKGGLSEIGVSPEHTKLLVTHLHSDHIGLAGYFNYPDTTIYMGKVEYEYYRRMKEGDLMGRIDQQYRLEGFPEDELQDAIKTNPASIYLPDATFPVTTLQEGDTVTVGGTTLTAIFMPGHTPGQMIFYIADKKIMFLADHLLFDITPNITKWSGIDDSLRQYMNNLERLLDFDVDLPLPAHRNLSNKTLEDRVAEILAHHAVRLNQILKVLEKQPGATGYEVAGGLTWSMRGRAWKDAPNRQKWFAVGETLAHIEYLMAENKVCRVKKERNGKMIHTYELV</sequence>
<feature type="domain" description="Metallo-beta-lactamase" evidence="1">
    <location>
        <begin position="25"/>
        <end position="233"/>
    </location>
</feature>
<evidence type="ECO:0000259" key="1">
    <source>
        <dbReference type="SMART" id="SM00849"/>
    </source>
</evidence>
<dbReference type="EMBL" id="DXEQ01000051">
    <property type="protein sequence ID" value="HIX71745.1"/>
    <property type="molecule type" value="Genomic_DNA"/>
</dbReference>
<dbReference type="SUPFAM" id="SSF56281">
    <property type="entry name" value="Metallo-hydrolase/oxidoreductase"/>
    <property type="match status" value="1"/>
</dbReference>
<dbReference type="Gene3D" id="1.10.10.10">
    <property type="entry name" value="Winged helix-like DNA-binding domain superfamily/Winged helix DNA-binding domain"/>
    <property type="match status" value="1"/>
</dbReference>
<dbReference type="PANTHER" id="PTHR23131:SF4">
    <property type="entry name" value="METALLO-BETA-LACTAMASE SUPERFAMILY POTEIN"/>
    <property type="match status" value="1"/>
</dbReference>
<dbReference type="Proteomes" id="UP000886805">
    <property type="component" value="Unassembled WGS sequence"/>
</dbReference>
<comment type="caution">
    <text evidence="2">The sequence shown here is derived from an EMBL/GenBank/DDBJ whole genome shotgun (WGS) entry which is preliminary data.</text>
</comment>
<dbReference type="InterPro" id="IPR001279">
    <property type="entry name" value="Metallo-B-lactamas"/>
</dbReference>
<reference evidence="2" key="2">
    <citation type="submission" date="2021-04" db="EMBL/GenBank/DDBJ databases">
        <authorList>
            <person name="Gilroy R."/>
        </authorList>
    </citation>
    <scope>NUCLEOTIDE SEQUENCE</scope>
    <source>
        <strain evidence="2">ChiSxjej3B15-1167</strain>
    </source>
</reference>
<proteinExistence type="predicted"/>
<dbReference type="Pfam" id="PF00753">
    <property type="entry name" value="Lactamase_B"/>
    <property type="match status" value="1"/>
</dbReference>
<accession>A0A9D1X387</accession>
<protein>
    <submittedName>
        <fullName evidence="2">MBL fold metallo-hydrolase</fullName>
    </submittedName>
</protein>
<dbReference type="InterPro" id="IPR036388">
    <property type="entry name" value="WH-like_DNA-bd_sf"/>
</dbReference>
<organism evidence="2 3">
    <name type="scientific">Candidatus Anaerobutyricum stercoripullorum</name>
    <dbReference type="NCBI Taxonomy" id="2838456"/>
    <lineage>
        <taxon>Bacteria</taxon>
        <taxon>Bacillati</taxon>
        <taxon>Bacillota</taxon>
        <taxon>Clostridia</taxon>
        <taxon>Lachnospirales</taxon>
        <taxon>Lachnospiraceae</taxon>
        <taxon>Anaerobutyricum</taxon>
    </lineage>
</organism>
<evidence type="ECO:0000313" key="3">
    <source>
        <dbReference type="Proteomes" id="UP000886805"/>
    </source>
</evidence>
<gene>
    <name evidence="2" type="ORF">H9849_01855</name>
</gene>
<evidence type="ECO:0000313" key="2">
    <source>
        <dbReference type="EMBL" id="HIX71745.1"/>
    </source>
</evidence>
<dbReference type="InterPro" id="IPR036866">
    <property type="entry name" value="RibonucZ/Hydroxyglut_hydro"/>
</dbReference>
<dbReference type="AlphaFoldDB" id="A0A9D1X387"/>
<dbReference type="PANTHER" id="PTHR23131">
    <property type="entry name" value="ENDORIBONUCLEASE LACTB2"/>
    <property type="match status" value="1"/>
</dbReference>
<name>A0A9D1X387_9FIRM</name>